<sequence length="201" mass="23394">MRFDSSNLRYFFFSQPLRLLSQFGYRESRNLTLWGYTVPFGIDISPVFWRYIMTQSNQNYFNLTADGIGFLNRPREVQGKRKSSNYYACTIQASRGDNGEKTRFDLRIVGGQAKELFARLLEEFPQLLSKNYRERPTVVVGFRAGDIQPLKFETNNRETGEVLETLSIDGRLLKFKFIKVDGDMWYQSSSQDETQNNPDAS</sequence>
<dbReference type="InterPro" id="IPR021960">
    <property type="entry name" value="DUF3577"/>
</dbReference>
<accession>A0A378VXG8</accession>
<evidence type="ECO:0000313" key="1">
    <source>
        <dbReference type="EMBL" id="SUA21522.1"/>
    </source>
</evidence>
<dbReference type="EMBL" id="UGRI01000001">
    <property type="protein sequence ID" value="SUA21522.1"/>
    <property type="molecule type" value="Genomic_DNA"/>
</dbReference>
<organism evidence="1">
    <name type="scientific">Neisseria gonorrhoeae</name>
    <dbReference type="NCBI Taxonomy" id="485"/>
    <lineage>
        <taxon>Bacteria</taxon>
        <taxon>Pseudomonadati</taxon>
        <taxon>Pseudomonadota</taxon>
        <taxon>Betaproteobacteria</taxon>
        <taxon>Neisseriales</taxon>
        <taxon>Neisseriaceae</taxon>
        <taxon>Neisseria</taxon>
    </lineage>
</organism>
<dbReference type="AlphaFoldDB" id="A0A378VXG8"/>
<gene>
    <name evidence="1" type="ORF">NCTC11421_01497</name>
</gene>
<name>A0A378VXG8_NEIGO</name>
<protein>
    <submittedName>
        <fullName evidence="1">Protein of uncharacterized function (DUF3577)</fullName>
    </submittedName>
</protein>
<proteinExistence type="predicted"/>
<reference evidence="1" key="1">
    <citation type="submission" date="2018-06" db="EMBL/GenBank/DDBJ databases">
        <authorList>
            <consortium name="Pathogen Informatics"/>
            <person name="Doyle S."/>
        </authorList>
    </citation>
    <scope>NUCLEOTIDE SEQUENCE [LARGE SCALE GENOMIC DNA]</scope>
    <source>
        <strain evidence="1">NCTC11421</strain>
    </source>
</reference>
<dbReference type="Pfam" id="PF12101">
    <property type="entry name" value="DUF3577"/>
    <property type="match status" value="1"/>
</dbReference>